<reference evidence="3" key="1">
    <citation type="journal article" date="2019" name="Int. J. Syst. Evol. Microbiol.">
        <title>The Global Catalogue of Microorganisms (GCM) 10K type strain sequencing project: providing services to taxonomists for standard genome sequencing and annotation.</title>
        <authorList>
            <consortium name="The Broad Institute Genomics Platform"/>
            <consortium name="The Broad Institute Genome Sequencing Center for Infectious Disease"/>
            <person name="Wu L."/>
            <person name="Ma J."/>
        </authorList>
    </citation>
    <scope>NUCLEOTIDE SEQUENCE [LARGE SCALE GENOMIC DNA]</scope>
    <source>
        <strain evidence="3">JCM 30774</strain>
    </source>
</reference>
<proteinExistence type="predicted"/>
<evidence type="ECO:0008006" key="4">
    <source>
        <dbReference type="Google" id="ProtNLM"/>
    </source>
</evidence>
<comment type="caution">
    <text evidence="2">The sequence shown here is derived from an EMBL/GenBank/DDBJ whole genome shotgun (WGS) entry which is preliminary data.</text>
</comment>
<organism evidence="2 3">
    <name type="scientific">Rhodanobacter aciditrophus</name>
    <dbReference type="NCBI Taxonomy" id="1623218"/>
    <lineage>
        <taxon>Bacteria</taxon>
        <taxon>Pseudomonadati</taxon>
        <taxon>Pseudomonadota</taxon>
        <taxon>Gammaproteobacteria</taxon>
        <taxon>Lysobacterales</taxon>
        <taxon>Rhodanobacteraceae</taxon>
        <taxon>Rhodanobacter</taxon>
    </lineage>
</organism>
<accession>A0ABW4B3E3</accession>
<dbReference type="EMBL" id="JBHTMN010000018">
    <property type="protein sequence ID" value="MFD1384770.1"/>
    <property type="molecule type" value="Genomic_DNA"/>
</dbReference>
<gene>
    <name evidence="2" type="ORF">ACFQ45_15485</name>
</gene>
<evidence type="ECO:0000313" key="2">
    <source>
        <dbReference type="EMBL" id="MFD1384770.1"/>
    </source>
</evidence>
<name>A0ABW4B3E3_9GAMM</name>
<keyword evidence="1" id="KW-1133">Transmembrane helix</keyword>
<evidence type="ECO:0000256" key="1">
    <source>
        <dbReference type="SAM" id="Phobius"/>
    </source>
</evidence>
<keyword evidence="3" id="KW-1185">Reference proteome</keyword>
<protein>
    <recommendedName>
        <fullName evidence="4">Prepilin-type N-terminal cleavage/methylation domain-containing protein</fullName>
    </recommendedName>
</protein>
<dbReference type="RefSeq" id="WP_377369307.1">
    <property type="nucleotide sequence ID" value="NZ_JBHTMN010000018.1"/>
</dbReference>
<keyword evidence="1" id="KW-0472">Membrane</keyword>
<evidence type="ECO:0000313" key="3">
    <source>
        <dbReference type="Proteomes" id="UP001597059"/>
    </source>
</evidence>
<keyword evidence="1" id="KW-0812">Transmembrane</keyword>
<feature type="transmembrane region" description="Helical" evidence="1">
    <location>
        <begin position="12"/>
        <end position="32"/>
    </location>
</feature>
<sequence>MSGYKSARRSSGWVMLEVLLSVSILAVVMSVYQDSRATVNQRLIALKQSHDLERRERFQQQVNLLFDIHLPMEGESALGPSCQYCRGAELKRILQNGLYQ</sequence>
<dbReference type="Proteomes" id="UP001597059">
    <property type="component" value="Unassembled WGS sequence"/>
</dbReference>